<proteinExistence type="predicted"/>
<name>A0A0F9QTG9_9ZZZZ</name>
<evidence type="ECO:0008006" key="2">
    <source>
        <dbReference type="Google" id="ProtNLM"/>
    </source>
</evidence>
<organism evidence="1">
    <name type="scientific">marine sediment metagenome</name>
    <dbReference type="NCBI Taxonomy" id="412755"/>
    <lineage>
        <taxon>unclassified sequences</taxon>
        <taxon>metagenomes</taxon>
        <taxon>ecological metagenomes</taxon>
    </lineage>
</organism>
<comment type="caution">
    <text evidence="1">The sequence shown here is derived from an EMBL/GenBank/DDBJ whole genome shotgun (WGS) entry which is preliminary data.</text>
</comment>
<dbReference type="Pfam" id="PF10707">
    <property type="entry name" value="YrbL-PhoP_reg"/>
    <property type="match status" value="1"/>
</dbReference>
<gene>
    <name evidence="1" type="ORF">LCGC14_0661160</name>
</gene>
<dbReference type="EMBL" id="LAZR01001266">
    <property type="protein sequence ID" value="KKN47610.1"/>
    <property type="molecule type" value="Genomic_DNA"/>
</dbReference>
<sequence length="232" mass="26449">MIEFASLDSAFSSGGNRLCFVDPNNPLCCIKIARPERAPERKRAEKSFPGNLRPLSYFDENISDLAVYQRVEKSIGHDAYQLMPKCYGYVETNLGRGLAFELIKDTDGQISMTLKQYVWLYGLNDALKPALNTFLHLWQSLGMPSRNLLLHNIVVQQDNITQDPSIIRLVVIDGLGWPDIVPFAYYFPPLARYKAGRKASRLHKAIESLIKKRDTGGDWGLRGWMDDKQRQQ</sequence>
<evidence type="ECO:0000313" key="1">
    <source>
        <dbReference type="EMBL" id="KKN47610.1"/>
    </source>
</evidence>
<reference evidence="1" key="1">
    <citation type="journal article" date="2015" name="Nature">
        <title>Complex archaea that bridge the gap between prokaryotes and eukaryotes.</title>
        <authorList>
            <person name="Spang A."/>
            <person name="Saw J.H."/>
            <person name="Jorgensen S.L."/>
            <person name="Zaremba-Niedzwiedzka K."/>
            <person name="Martijn J."/>
            <person name="Lind A.E."/>
            <person name="van Eijk R."/>
            <person name="Schleper C."/>
            <person name="Guy L."/>
            <person name="Ettema T.J."/>
        </authorList>
    </citation>
    <scope>NUCLEOTIDE SEQUENCE</scope>
</reference>
<protein>
    <recommendedName>
        <fullName evidence="2">PhoP regulatory network protein YrbL</fullName>
    </recommendedName>
</protein>
<dbReference type="AlphaFoldDB" id="A0A0F9QTG9"/>
<accession>A0A0F9QTG9</accession>
<dbReference type="InterPro" id="IPR019647">
    <property type="entry name" value="PhoP_reg_network_YrbL"/>
</dbReference>